<dbReference type="GO" id="GO:0004386">
    <property type="term" value="F:helicase activity"/>
    <property type="evidence" value="ECO:0007669"/>
    <property type="project" value="UniProtKB-KW"/>
</dbReference>
<dbReference type="SUPFAM" id="SSF52540">
    <property type="entry name" value="P-loop containing nucleoside triphosphate hydrolases"/>
    <property type="match status" value="1"/>
</dbReference>
<sequence>MELLVQRFHMYSVCAERLLICGWIYMLSCPHRRSAVAVDHLPVRLTGRYLPIANLLPSAFIHLMRFRRGICVAKKRVNAVNRLFSYMDEELASLLGILDNGGDDEHEHEQDDSSSVGDSEEGPRQAMDLDLQRLHIAPFTGVDKCTAILRPKTRSRFQEYIARTCYRLIAISGFAGSGKTTVLATCAILFLHQADISLVFASAPTHVAVSNIATRIDTISHQLKYPCLVVRGYKLDVELRNFLRSVQELPFDNDKWSPSPWEMPLSVCFWLLEVVSTSSSSSTLPKIVALRDKFTTDVLFSELRDFVAGTPFAECHPLGSEKPPTMTVIRHLASLILAAADVVCTTPYTSQEKPYKAVCGAAGAVVLDEAGALTKSDALMVWGPYMCPALTTSSVSPLRLRTYTR</sequence>
<dbReference type="OrthoDB" id="6513042at2759"/>
<dbReference type="Gene3D" id="3.40.50.300">
    <property type="entry name" value="P-loop containing nucleotide triphosphate hydrolases"/>
    <property type="match status" value="1"/>
</dbReference>
<keyword evidence="3" id="KW-1185">Reference proteome</keyword>
<keyword evidence="2" id="KW-0378">Hydrolase</keyword>
<evidence type="ECO:0000313" key="3">
    <source>
        <dbReference type="Proteomes" id="UP000016923"/>
    </source>
</evidence>
<reference evidence="2 3" key="1">
    <citation type="journal article" date="2013" name="BMC Genomics">
        <title>The genome and transcriptome of the pine saprophyte Ophiostoma piceae, and a comparison with the bark beetle-associated pine pathogen Grosmannia clavigera.</title>
        <authorList>
            <person name="Haridas S."/>
            <person name="Wang Y."/>
            <person name="Lim L."/>
            <person name="Massoumi Alamouti S."/>
            <person name="Jackman S."/>
            <person name="Docking R."/>
            <person name="Robertson G."/>
            <person name="Birol I."/>
            <person name="Bohlmann J."/>
            <person name="Breuil C."/>
        </authorList>
    </citation>
    <scope>NUCLEOTIDE SEQUENCE [LARGE SCALE GENOMIC DNA]</scope>
    <source>
        <strain evidence="2 3">UAMH 11346</strain>
    </source>
</reference>
<evidence type="ECO:0000313" key="2">
    <source>
        <dbReference type="EMBL" id="EPE07755.1"/>
    </source>
</evidence>
<keyword evidence="2" id="KW-0547">Nucleotide-binding</keyword>
<dbReference type="AlphaFoldDB" id="S3D383"/>
<feature type="region of interest" description="Disordered" evidence="1">
    <location>
        <begin position="104"/>
        <end position="123"/>
    </location>
</feature>
<dbReference type="EMBL" id="KE148150">
    <property type="protein sequence ID" value="EPE07755.1"/>
    <property type="molecule type" value="Genomic_DNA"/>
</dbReference>
<proteinExistence type="predicted"/>
<dbReference type="VEuPathDB" id="FungiDB:F503_00477"/>
<accession>S3D383</accession>
<organism evidence="2 3">
    <name type="scientific">Ophiostoma piceae (strain UAMH 11346)</name>
    <name type="common">Sap stain fungus</name>
    <dbReference type="NCBI Taxonomy" id="1262450"/>
    <lineage>
        <taxon>Eukaryota</taxon>
        <taxon>Fungi</taxon>
        <taxon>Dikarya</taxon>
        <taxon>Ascomycota</taxon>
        <taxon>Pezizomycotina</taxon>
        <taxon>Sordariomycetes</taxon>
        <taxon>Sordariomycetidae</taxon>
        <taxon>Ophiostomatales</taxon>
        <taxon>Ophiostomataceae</taxon>
        <taxon>Ophiostoma</taxon>
    </lineage>
</organism>
<dbReference type="HOGENOM" id="CLU_679878_0_0_1"/>
<name>S3D383_OPHP1</name>
<keyword evidence="2" id="KW-0347">Helicase</keyword>
<evidence type="ECO:0000256" key="1">
    <source>
        <dbReference type="SAM" id="MobiDB-lite"/>
    </source>
</evidence>
<keyword evidence="2" id="KW-0067">ATP-binding</keyword>
<dbReference type="STRING" id="1262450.S3D383"/>
<protein>
    <submittedName>
        <fullName evidence="2">Dna helicase</fullName>
    </submittedName>
</protein>
<gene>
    <name evidence="2" type="ORF">F503_00477</name>
</gene>
<dbReference type="Proteomes" id="UP000016923">
    <property type="component" value="Unassembled WGS sequence"/>
</dbReference>
<dbReference type="InterPro" id="IPR027417">
    <property type="entry name" value="P-loop_NTPase"/>
</dbReference>